<reference evidence="5" key="1">
    <citation type="submission" date="2018-03" db="EMBL/GenBank/DDBJ databases">
        <authorList>
            <person name="Guldener U."/>
        </authorList>
    </citation>
    <scope>NUCLEOTIDE SEQUENCE</scope>
</reference>
<evidence type="ECO:0000256" key="2">
    <source>
        <dbReference type="ARBA" id="ARBA00023002"/>
    </source>
</evidence>
<feature type="signal peptide" evidence="4">
    <location>
        <begin position="1"/>
        <end position="18"/>
    </location>
</feature>
<name>A0AAE8SWB9_9PEZI</name>
<dbReference type="PRINTS" id="PR00080">
    <property type="entry name" value="SDRFAMILY"/>
</dbReference>
<dbReference type="SUPFAM" id="SSF51735">
    <property type="entry name" value="NAD(P)-binding Rossmann-fold domains"/>
    <property type="match status" value="1"/>
</dbReference>
<evidence type="ECO:0000313" key="5">
    <source>
        <dbReference type="EMBL" id="SPO03645.1"/>
    </source>
</evidence>
<keyword evidence="4" id="KW-0732">Signal</keyword>
<evidence type="ECO:0000313" key="6">
    <source>
        <dbReference type="Proteomes" id="UP001187682"/>
    </source>
</evidence>
<comment type="similarity">
    <text evidence="1 3">Belongs to the short-chain dehydrogenases/reductases (SDR) family.</text>
</comment>
<dbReference type="InterPro" id="IPR051911">
    <property type="entry name" value="SDR_oxidoreductase"/>
</dbReference>
<dbReference type="AlphaFoldDB" id="A0AAE8SWB9"/>
<gene>
    <name evidence="5" type="ORF">DNG_06328</name>
</gene>
<accession>A0AAE8SWB9</accession>
<dbReference type="Proteomes" id="UP001187682">
    <property type="component" value="Unassembled WGS sequence"/>
</dbReference>
<organism evidence="5 6">
    <name type="scientific">Cephalotrichum gorgonifer</name>
    <dbReference type="NCBI Taxonomy" id="2041049"/>
    <lineage>
        <taxon>Eukaryota</taxon>
        <taxon>Fungi</taxon>
        <taxon>Dikarya</taxon>
        <taxon>Ascomycota</taxon>
        <taxon>Pezizomycotina</taxon>
        <taxon>Sordariomycetes</taxon>
        <taxon>Hypocreomycetidae</taxon>
        <taxon>Microascales</taxon>
        <taxon>Microascaceae</taxon>
        <taxon>Cephalotrichum</taxon>
    </lineage>
</organism>
<keyword evidence="6" id="KW-1185">Reference proteome</keyword>
<evidence type="ECO:0000256" key="1">
    <source>
        <dbReference type="ARBA" id="ARBA00006484"/>
    </source>
</evidence>
<keyword evidence="2" id="KW-0560">Oxidoreductase</keyword>
<dbReference type="GO" id="GO:0016491">
    <property type="term" value="F:oxidoreductase activity"/>
    <property type="evidence" value="ECO:0007669"/>
    <property type="project" value="UniProtKB-KW"/>
</dbReference>
<dbReference type="PANTHER" id="PTHR43976">
    <property type="entry name" value="SHORT CHAIN DEHYDROGENASE"/>
    <property type="match status" value="1"/>
</dbReference>
<protein>
    <submittedName>
        <fullName evidence="5">Related to ketoreductases</fullName>
    </submittedName>
</protein>
<evidence type="ECO:0000256" key="4">
    <source>
        <dbReference type="SAM" id="SignalP"/>
    </source>
</evidence>
<feature type="chain" id="PRO_5042277940" evidence="4">
    <location>
        <begin position="19"/>
        <end position="306"/>
    </location>
</feature>
<evidence type="ECO:0000256" key="3">
    <source>
        <dbReference type="RuleBase" id="RU000363"/>
    </source>
</evidence>
<dbReference type="PRINTS" id="PR00081">
    <property type="entry name" value="GDHRDH"/>
</dbReference>
<dbReference type="Pfam" id="PF00106">
    <property type="entry name" value="adh_short"/>
    <property type="match status" value="1"/>
</dbReference>
<dbReference type="PANTHER" id="PTHR43976:SF16">
    <property type="entry name" value="SHORT-CHAIN DEHYDROGENASE_REDUCTASE FAMILY PROTEIN"/>
    <property type="match status" value="1"/>
</dbReference>
<sequence>MAPLVWLVTGTTSGIGAALVTEIAARGDKVVASGRKVQERIGHLKSDNIALLELDITADTPTIKTKIQEAWDIFGHIDVLMNNAGMSAMKSAEESDDEFRLNMFQVNTFGPMRVTQAILPLLRSQGKGTIAFTSSSTAWTQTPFMSHYGASKAALSAYIDSLDKEVAPLGIRCVAFESGAFPTHLGQPREQAQPAPSSGPAGIAAYAPLFNDLMGTFASDMMGHMPGDVAKAAALIVDVVKREGKAQGKAWTTHVALGTDGTEAARQKCREMLQILDDWSEISASTDREGQEHVATKRLFKFTTIL</sequence>
<comment type="caution">
    <text evidence="5">The sequence shown here is derived from an EMBL/GenBank/DDBJ whole genome shotgun (WGS) entry which is preliminary data.</text>
</comment>
<dbReference type="EMBL" id="ONZQ02000008">
    <property type="protein sequence ID" value="SPO03645.1"/>
    <property type="molecule type" value="Genomic_DNA"/>
</dbReference>
<dbReference type="InterPro" id="IPR002347">
    <property type="entry name" value="SDR_fam"/>
</dbReference>
<dbReference type="InterPro" id="IPR036291">
    <property type="entry name" value="NAD(P)-bd_dom_sf"/>
</dbReference>
<dbReference type="Gene3D" id="3.40.50.720">
    <property type="entry name" value="NAD(P)-binding Rossmann-like Domain"/>
    <property type="match status" value="1"/>
</dbReference>
<proteinExistence type="inferred from homology"/>
<dbReference type="CDD" id="cd05374">
    <property type="entry name" value="17beta-HSD-like_SDR_c"/>
    <property type="match status" value="1"/>
</dbReference>